<dbReference type="RefSeq" id="WP_147026427.1">
    <property type="nucleotide sequence ID" value="NZ_BJZU01000052.1"/>
</dbReference>
<dbReference type="EMBL" id="BSPK01000025">
    <property type="protein sequence ID" value="GLS63661.1"/>
    <property type="molecule type" value="Genomic_DNA"/>
</dbReference>
<organism evidence="1 2">
    <name type="scientific">Methylobacterium oxalidis</name>
    <dbReference type="NCBI Taxonomy" id="944322"/>
    <lineage>
        <taxon>Bacteria</taxon>
        <taxon>Pseudomonadati</taxon>
        <taxon>Pseudomonadota</taxon>
        <taxon>Alphaproteobacteria</taxon>
        <taxon>Hyphomicrobiales</taxon>
        <taxon>Methylobacteriaceae</taxon>
        <taxon>Methylobacterium</taxon>
    </lineage>
</organism>
<accession>A0ABQ6DHV0</accession>
<comment type="caution">
    <text evidence="1">The sequence shown here is derived from an EMBL/GenBank/DDBJ whole genome shotgun (WGS) entry which is preliminary data.</text>
</comment>
<keyword evidence="2" id="KW-1185">Reference proteome</keyword>
<protein>
    <submittedName>
        <fullName evidence="1">Uncharacterized protein</fullName>
    </submittedName>
</protein>
<sequence length="96" mass="10727">MTCLTQEDFAQVLQAAWIYAQEECERTGTILELRFTTLGLTVFNADALCTRNATVSWAELARSEDIARLFAKVIRRVAEQPSLTSALFAEKEKLAA</sequence>
<evidence type="ECO:0000313" key="2">
    <source>
        <dbReference type="Proteomes" id="UP001156856"/>
    </source>
</evidence>
<name>A0ABQ6DHV0_9HYPH</name>
<dbReference type="Proteomes" id="UP001156856">
    <property type="component" value="Unassembled WGS sequence"/>
</dbReference>
<evidence type="ECO:0000313" key="1">
    <source>
        <dbReference type="EMBL" id="GLS63661.1"/>
    </source>
</evidence>
<gene>
    <name evidence="1" type="ORF">GCM10007888_20420</name>
</gene>
<reference evidence="2" key="1">
    <citation type="journal article" date="2019" name="Int. J. Syst. Evol. Microbiol.">
        <title>The Global Catalogue of Microorganisms (GCM) 10K type strain sequencing project: providing services to taxonomists for standard genome sequencing and annotation.</title>
        <authorList>
            <consortium name="The Broad Institute Genomics Platform"/>
            <consortium name="The Broad Institute Genome Sequencing Center for Infectious Disease"/>
            <person name="Wu L."/>
            <person name="Ma J."/>
        </authorList>
    </citation>
    <scope>NUCLEOTIDE SEQUENCE [LARGE SCALE GENOMIC DNA]</scope>
    <source>
        <strain evidence="2">NBRC 107715</strain>
    </source>
</reference>
<proteinExistence type="predicted"/>